<keyword evidence="2" id="KW-1185">Reference proteome</keyword>
<organism evidence="1 2">
    <name type="scientific">Rhizodiscina lignyota</name>
    <dbReference type="NCBI Taxonomy" id="1504668"/>
    <lineage>
        <taxon>Eukaryota</taxon>
        <taxon>Fungi</taxon>
        <taxon>Dikarya</taxon>
        <taxon>Ascomycota</taxon>
        <taxon>Pezizomycotina</taxon>
        <taxon>Dothideomycetes</taxon>
        <taxon>Pleosporomycetidae</taxon>
        <taxon>Aulographales</taxon>
        <taxon>Rhizodiscinaceae</taxon>
        <taxon>Rhizodiscina</taxon>
    </lineage>
</organism>
<gene>
    <name evidence="1" type="ORF">NA57DRAFT_52770</name>
</gene>
<protein>
    <submittedName>
        <fullName evidence="1">Uncharacterized protein</fullName>
    </submittedName>
</protein>
<dbReference type="OrthoDB" id="3757973at2759"/>
<dbReference type="EMBL" id="ML978122">
    <property type="protein sequence ID" value="KAF2103244.1"/>
    <property type="molecule type" value="Genomic_DNA"/>
</dbReference>
<dbReference type="Proteomes" id="UP000799772">
    <property type="component" value="Unassembled WGS sequence"/>
</dbReference>
<accession>A0A9P4ILA9</accession>
<proteinExistence type="predicted"/>
<name>A0A9P4ILA9_9PEZI</name>
<comment type="caution">
    <text evidence="1">The sequence shown here is derived from an EMBL/GenBank/DDBJ whole genome shotgun (WGS) entry which is preliminary data.</text>
</comment>
<evidence type="ECO:0000313" key="2">
    <source>
        <dbReference type="Proteomes" id="UP000799772"/>
    </source>
</evidence>
<evidence type="ECO:0000313" key="1">
    <source>
        <dbReference type="EMBL" id="KAF2103244.1"/>
    </source>
</evidence>
<dbReference type="AlphaFoldDB" id="A0A9P4ILA9"/>
<sequence>MVAQELWDNVTQYLSSFGVKNAAEAFCFRRTENQICHELLWRAIFKNDNWLELAVSLHDVNPVLVGSDLKKYYNYSKSPTVKKHGYADLKTLYNGMYMVLLAIDFNGDLRYDAVKLFQDLQEHTYNSETFEVSLTCGITLNIKQAVTSCEDLELKTLRPLFNENLRTTYCFWDDPKNRLRVAERQSIIGIMENTTRLEDIGPIVCLRLYHPTQRVYQQIIFEPQESFIYQGPSASIFAIYKDGETYSHGLIQGWQLRNGYAFRNGKVERQ</sequence>
<reference evidence="1" key="1">
    <citation type="journal article" date="2020" name="Stud. Mycol.">
        <title>101 Dothideomycetes genomes: a test case for predicting lifestyles and emergence of pathogens.</title>
        <authorList>
            <person name="Haridas S."/>
            <person name="Albert R."/>
            <person name="Binder M."/>
            <person name="Bloem J."/>
            <person name="Labutti K."/>
            <person name="Salamov A."/>
            <person name="Andreopoulos B."/>
            <person name="Baker S."/>
            <person name="Barry K."/>
            <person name="Bills G."/>
            <person name="Bluhm B."/>
            <person name="Cannon C."/>
            <person name="Castanera R."/>
            <person name="Culley D."/>
            <person name="Daum C."/>
            <person name="Ezra D."/>
            <person name="Gonzalez J."/>
            <person name="Henrissat B."/>
            <person name="Kuo A."/>
            <person name="Liang C."/>
            <person name="Lipzen A."/>
            <person name="Lutzoni F."/>
            <person name="Magnuson J."/>
            <person name="Mondo S."/>
            <person name="Nolan M."/>
            <person name="Ohm R."/>
            <person name="Pangilinan J."/>
            <person name="Park H.-J."/>
            <person name="Ramirez L."/>
            <person name="Alfaro M."/>
            <person name="Sun H."/>
            <person name="Tritt A."/>
            <person name="Yoshinaga Y."/>
            <person name="Zwiers L.-H."/>
            <person name="Turgeon B."/>
            <person name="Goodwin S."/>
            <person name="Spatafora J."/>
            <person name="Crous P."/>
            <person name="Grigoriev I."/>
        </authorList>
    </citation>
    <scope>NUCLEOTIDE SEQUENCE</scope>
    <source>
        <strain evidence="1">CBS 133067</strain>
    </source>
</reference>